<sequence length="336" mass="39131">MKTEDTKNCPLSSEKYYSKFDGFQNTDSLNTHCEQYKTIFQKFDGLQNFCLKLVSNLDNLIKKENSDDLMNECTYLNFWTQYNVIDMVQGNSSIVYITLLHAIWTQFIEAADSSKKNICSPKYFPFIGLDYIKKWKIMHDYIENYENLKNVITINDNCKENYCKYFIEISNVHEEFEQVCNTEMNQKRCPDFWGNFKKNYEESSEILSKCKAIFNELGFYKVKVSIGDPGEEIYVEQYVSSHTFSFIEKLLGISIGILTAKSLRISKFVIAPIILILLFYFFMKKLSFFGSKISPRVDNMRKMWINVQGVTNPATLLNPMKPPGGGNKMGLPYMPK</sequence>
<proteinExistence type="predicted"/>
<evidence type="ECO:0000313" key="4">
    <source>
        <dbReference type="Proteomes" id="UP000078546"/>
    </source>
</evidence>
<keyword evidence="1" id="KW-1133">Transmembrane helix</keyword>
<dbReference type="Proteomes" id="UP000078546">
    <property type="component" value="Unassembled WGS sequence"/>
</dbReference>
<name>A0A1A8X2H2_PLAOA</name>
<evidence type="ECO:0000256" key="1">
    <source>
        <dbReference type="SAM" id="Phobius"/>
    </source>
</evidence>
<protein>
    <submittedName>
        <fullName evidence="3">PIR Superfamily Protein</fullName>
    </submittedName>
</protein>
<dbReference type="Pfam" id="PF05795">
    <property type="entry name" value="Plasmodium_Vir"/>
    <property type="match status" value="1"/>
</dbReference>
<gene>
    <name evidence="3" type="ORF">POVCU1_052740</name>
    <name evidence="2" type="ORF">POVCU2_0089090</name>
</gene>
<dbReference type="EMBL" id="FLQU01001818">
    <property type="protein sequence ID" value="SBS94568.1"/>
    <property type="molecule type" value="Genomic_DNA"/>
</dbReference>
<organism evidence="3 4">
    <name type="scientific">Plasmodium ovale curtisi</name>
    <dbReference type="NCBI Taxonomy" id="864141"/>
    <lineage>
        <taxon>Eukaryota</taxon>
        <taxon>Sar</taxon>
        <taxon>Alveolata</taxon>
        <taxon>Apicomplexa</taxon>
        <taxon>Aconoidasida</taxon>
        <taxon>Haemosporida</taxon>
        <taxon>Plasmodiidae</taxon>
        <taxon>Plasmodium</taxon>
        <taxon>Plasmodium (Plasmodium)</taxon>
    </lineage>
</organism>
<keyword evidence="1" id="KW-0812">Transmembrane</keyword>
<evidence type="ECO:0000313" key="5">
    <source>
        <dbReference type="Proteomes" id="UP000078560"/>
    </source>
</evidence>
<dbReference type="Proteomes" id="UP000078560">
    <property type="component" value="Unassembled WGS sequence"/>
</dbReference>
<feature type="transmembrane region" description="Helical" evidence="1">
    <location>
        <begin position="265"/>
        <end position="283"/>
    </location>
</feature>
<dbReference type="EMBL" id="FLQV01001302">
    <property type="protein sequence ID" value="SBS99432.1"/>
    <property type="molecule type" value="Genomic_DNA"/>
</dbReference>
<reference evidence="4 5" key="1">
    <citation type="submission" date="2016-05" db="EMBL/GenBank/DDBJ databases">
        <authorList>
            <person name="Naeem Raeece"/>
        </authorList>
    </citation>
    <scope>NUCLEOTIDE SEQUENCE [LARGE SCALE GENOMIC DNA]</scope>
</reference>
<dbReference type="AlphaFoldDB" id="A0A1A8X2H2"/>
<evidence type="ECO:0000313" key="2">
    <source>
        <dbReference type="EMBL" id="SBS94568.1"/>
    </source>
</evidence>
<keyword evidence="1" id="KW-0472">Membrane</keyword>
<evidence type="ECO:0000313" key="3">
    <source>
        <dbReference type="EMBL" id="SBS99432.1"/>
    </source>
</evidence>
<reference evidence="3" key="2">
    <citation type="submission" date="2016-05" db="EMBL/GenBank/DDBJ databases">
        <authorList>
            <person name="Lavstsen T."/>
            <person name="Jespersen J.S."/>
        </authorList>
    </citation>
    <scope>NUCLEOTIDE SEQUENCE [LARGE SCALE GENOMIC DNA]</scope>
</reference>
<dbReference type="InterPro" id="IPR008780">
    <property type="entry name" value="Plasmodium_Vir"/>
</dbReference>
<accession>A0A1A8X2H2</accession>